<dbReference type="Pfam" id="PF09722">
    <property type="entry name" value="Xre_MbcA_ParS_C"/>
    <property type="match status" value="1"/>
</dbReference>
<evidence type="ECO:0000313" key="3">
    <source>
        <dbReference type="EMBL" id="SFT55548.1"/>
    </source>
</evidence>
<dbReference type="AlphaFoldDB" id="A0A1I6YYY8"/>
<organism evidence="3 4">
    <name type="scientific">Lishizhenia tianjinensis</name>
    <dbReference type="NCBI Taxonomy" id="477690"/>
    <lineage>
        <taxon>Bacteria</taxon>
        <taxon>Pseudomonadati</taxon>
        <taxon>Bacteroidota</taxon>
        <taxon>Flavobacteriia</taxon>
        <taxon>Flavobacteriales</taxon>
        <taxon>Crocinitomicaceae</taxon>
        <taxon>Lishizhenia</taxon>
    </lineage>
</organism>
<dbReference type="OrthoDB" id="5770459at2"/>
<feature type="domain" description="Antitoxin Xre-like helix-turn-helix" evidence="2">
    <location>
        <begin position="43"/>
        <end position="101"/>
    </location>
</feature>
<dbReference type="RefSeq" id="WP_090247493.1">
    <property type="nucleotide sequence ID" value="NZ_FPAS01000001.1"/>
</dbReference>
<name>A0A1I6YYY8_9FLAO</name>
<protein>
    <submittedName>
        <fullName evidence="3">Putative toxin-antitoxin system antitoxin component, TIGR02293 family</fullName>
    </submittedName>
</protein>
<accession>A0A1I6YYY8</accession>
<dbReference type="NCBIfam" id="TIGR02293">
    <property type="entry name" value="TAS_TIGR02293"/>
    <property type="match status" value="1"/>
</dbReference>
<proteinExistence type="predicted"/>
<dbReference type="GO" id="GO:0003677">
    <property type="term" value="F:DNA binding"/>
    <property type="evidence" value="ECO:0007669"/>
    <property type="project" value="InterPro"/>
</dbReference>
<dbReference type="InterPro" id="IPR046847">
    <property type="entry name" value="Xre-like_HTH"/>
</dbReference>
<dbReference type="STRING" id="477690.SAMN05216474_1295"/>
<sequence length="159" mass="18276">MVKEYKQINTSIGQVLKDFQVTYQRSTPSFTSFLNDKLTVVNTIASGVSFEFYQEIKALAPFTEEEWAQYLGLSTKSLQRHRKEENFKFKPIHSEKLIELAEVIYRAYEVLESKEKVNAWLASKAFSLGNLTPKELLKTSYGKDLLLAELTKIDHGLFA</sequence>
<evidence type="ECO:0000259" key="1">
    <source>
        <dbReference type="Pfam" id="PF09722"/>
    </source>
</evidence>
<evidence type="ECO:0000313" key="4">
    <source>
        <dbReference type="Proteomes" id="UP000236454"/>
    </source>
</evidence>
<dbReference type="InterPro" id="IPR024467">
    <property type="entry name" value="Xre/MbcA/ParS-like_toxin-bd"/>
</dbReference>
<dbReference type="EMBL" id="FPAS01000001">
    <property type="protein sequence ID" value="SFT55548.1"/>
    <property type="molecule type" value="Genomic_DNA"/>
</dbReference>
<evidence type="ECO:0000259" key="2">
    <source>
        <dbReference type="Pfam" id="PF20432"/>
    </source>
</evidence>
<gene>
    <name evidence="3" type="ORF">SAMN05216474_1295</name>
</gene>
<dbReference type="Proteomes" id="UP000236454">
    <property type="component" value="Unassembled WGS sequence"/>
</dbReference>
<reference evidence="3 4" key="1">
    <citation type="submission" date="2016-10" db="EMBL/GenBank/DDBJ databases">
        <authorList>
            <person name="de Groot N.N."/>
        </authorList>
    </citation>
    <scope>NUCLEOTIDE SEQUENCE [LARGE SCALE GENOMIC DNA]</scope>
    <source>
        <strain evidence="3 4">CGMCC 1.7005</strain>
    </source>
</reference>
<feature type="domain" description="Antitoxin Xre/MbcA/ParS-like toxin-binding" evidence="1">
    <location>
        <begin position="107"/>
        <end position="156"/>
    </location>
</feature>
<dbReference type="InterPro" id="IPR011979">
    <property type="entry name" value="Antitox_Xre"/>
</dbReference>
<keyword evidence="4" id="KW-1185">Reference proteome</keyword>
<dbReference type="Pfam" id="PF20432">
    <property type="entry name" value="Xre-like-HTH"/>
    <property type="match status" value="1"/>
</dbReference>